<reference evidence="3 4" key="1">
    <citation type="submission" date="2016-08" db="EMBL/GenBank/DDBJ databases">
        <authorList>
            <person name="Seilhamer J.J."/>
        </authorList>
    </citation>
    <scope>NUCLEOTIDE SEQUENCE [LARGE SCALE GENOMIC DNA]</scope>
    <source>
        <strain evidence="3 4">KCTC 42603</strain>
    </source>
</reference>
<sequence length="181" mass="19402">MKNTVRIAGAVLLTIVSSASQAETVVEAMQECRNESNDLKRLICFDNVAESMNIFAGADQSVDDVANARPAQAPVVAATSAPASSNTQAASAPQQGPTFGMEMNTESLQKSMSATVTEVSSSPRGDFIITLDNGMVWRQNGESANYKMKVGDGITIERGFMNAFYLTKEGRSGRVNVRRIK</sequence>
<feature type="chain" id="PRO_5009209555" evidence="2">
    <location>
        <begin position="23"/>
        <end position="181"/>
    </location>
</feature>
<dbReference type="OrthoDB" id="4750212at2"/>
<protein>
    <submittedName>
        <fullName evidence="3">Uncharacterized protein</fullName>
    </submittedName>
</protein>
<feature type="signal peptide" evidence="2">
    <location>
        <begin position="1"/>
        <end position="22"/>
    </location>
</feature>
<organism evidence="3 4">
    <name type="scientific">Alteromonas confluentis</name>
    <dbReference type="NCBI Taxonomy" id="1656094"/>
    <lineage>
        <taxon>Bacteria</taxon>
        <taxon>Pseudomonadati</taxon>
        <taxon>Pseudomonadota</taxon>
        <taxon>Gammaproteobacteria</taxon>
        <taxon>Alteromonadales</taxon>
        <taxon>Alteromonadaceae</taxon>
        <taxon>Alteromonas/Salinimonas group</taxon>
        <taxon>Alteromonas</taxon>
    </lineage>
</organism>
<feature type="compositionally biased region" description="Low complexity" evidence="1">
    <location>
        <begin position="77"/>
        <end position="95"/>
    </location>
</feature>
<dbReference type="RefSeq" id="WP_070126562.1">
    <property type="nucleotide sequence ID" value="NZ_MDHN01000037.1"/>
</dbReference>
<dbReference type="AlphaFoldDB" id="A0A1E7Z8N9"/>
<feature type="region of interest" description="Disordered" evidence="1">
    <location>
        <begin position="77"/>
        <end position="98"/>
    </location>
</feature>
<comment type="caution">
    <text evidence="3">The sequence shown here is derived from an EMBL/GenBank/DDBJ whole genome shotgun (WGS) entry which is preliminary data.</text>
</comment>
<accession>A0A1E7Z8N9</accession>
<keyword evidence="4" id="KW-1185">Reference proteome</keyword>
<dbReference type="EMBL" id="MDHN01000037">
    <property type="protein sequence ID" value="OFC69764.1"/>
    <property type="molecule type" value="Genomic_DNA"/>
</dbReference>
<evidence type="ECO:0000313" key="4">
    <source>
        <dbReference type="Proteomes" id="UP000175691"/>
    </source>
</evidence>
<dbReference type="Proteomes" id="UP000175691">
    <property type="component" value="Unassembled WGS sequence"/>
</dbReference>
<name>A0A1E7Z8N9_9ALTE</name>
<evidence type="ECO:0000256" key="2">
    <source>
        <dbReference type="SAM" id="SignalP"/>
    </source>
</evidence>
<proteinExistence type="predicted"/>
<keyword evidence="2" id="KW-0732">Signal</keyword>
<dbReference type="STRING" id="1656094.BFC18_17020"/>
<gene>
    <name evidence="3" type="ORF">BFC18_17020</name>
</gene>
<evidence type="ECO:0000313" key="3">
    <source>
        <dbReference type="EMBL" id="OFC69764.1"/>
    </source>
</evidence>
<evidence type="ECO:0000256" key="1">
    <source>
        <dbReference type="SAM" id="MobiDB-lite"/>
    </source>
</evidence>